<dbReference type="GO" id="GO:0005576">
    <property type="term" value="C:extracellular region"/>
    <property type="evidence" value="ECO:0007669"/>
    <property type="project" value="InterPro"/>
</dbReference>
<keyword evidence="3" id="KW-0472">Membrane</keyword>
<evidence type="ECO:0000256" key="1">
    <source>
        <dbReference type="ARBA" id="ARBA00010090"/>
    </source>
</evidence>
<feature type="compositionally biased region" description="Pro residues" evidence="2">
    <location>
        <begin position="1"/>
        <end position="10"/>
    </location>
</feature>
<feature type="region of interest" description="Disordered" evidence="2">
    <location>
        <begin position="1"/>
        <end position="68"/>
    </location>
</feature>
<dbReference type="Pfam" id="PF05461">
    <property type="entry name" value="ApoL"/>
    <property type="match status" value="1"/>
</dbReference>
<evidence type="ECO:0000313" key="4">
    <source>
        <dbReference type="Ensembl" id="ENSAOCP00000048345.1"/>
    </source>
</evidence>
<keyword evidence="3" id="KW-0812">Transmembrane</keyword>
<dbReference type="GO" id="GO:0006869">
    <property type="term" value="P:lipid transport"/>
    <property type="evidence" value="ECO:0007669"/>
    <property type="project" value="InterPro"/>
</dbReference>
<evidence type="ECO:0000313" key="5">
    <source>
        <dbReference type="Proteomes" id="UP001501940"/>
    </source>
</evidence>
<dbReference type="GO" id="GO:0042157">
    <property type="term" value="P:lipoprotein metabolic process"/>
    <property type="evidence" value="ECO:0007669"/>
    <property type="project" value="InterPro"/>
</dbReference>
<dbReference type="AlphaFoldDB" id="A0AAQ5Y9S3"/>
<feature type="transmembrane region" description="Helical" evidence="3">
    <location>
        <begin position="192"/>
        <end position="217"/>
    </location>
</feature>
<keyword evidence="5" id="KW-1185">Reference proteome</keyword>
<keyword evidence="3" id="KW-1133">Transmembrane helix</keyword>
<dbReference type="Ensembl" id="ENSAOCT00000072906.1">
    <property type="protein sequence ID" value="ENSAOCP00000048345.1"/>
    <property type="gene ID" value="ENSAOCG00000025992.1"/>
</dbReference>
<evidence type="ECO:0008006" key="6">
    <source>
        <dbReference type="Google" id="ProtNLM"/>
    </source>
</evidence>
<comment type="similarity">
    <text evidence="1">Belongs to the apolipoprotein L family.</text>
</comment>
<dbReference type="GeneTree" id="ENSGT01030000234599"/>
<organism evidence="4 5">
    <name type="scientific">Amphiprion ocellaris</name>
    <name type="common">Clown anemonefish</name>
    <dbReference type="NCBI Taxonomy" id="80972"/>
    <lineage>
        <taxon>Eukaryota</taxon>
        <taxon>Metazoa</taxon>
        <taxon>Chordata</taxon>
        <taxon>Craniata</taxon>
        <taxon>Vertebrata</taxon>
        <taxon>Euteleostomi</taxon>
        <taxon>Actinopterygii</taxon>
        <taxon>Neopterygii</taxon>
        <taxon>Teleostei</taxon>
        <taxon>Neoteleostei</taxon>
        <taxon>Acanthomorphata</taxon>
        <taxon>Ovalentaria</taxon>
        <taxon>Pomacentridae</taxon>
        <taxon>Amphiprion</taxon>
    </lineage>
</organism>
<protein>
    <recommendedName>
        <fullName evidence="6">Apolipoprotein L, 1</fullName>
    </recommendedName>
</protein>
<dbReference type="PANTHER" id="PTHR14096:SF59">
    <property type="entry name" value="APOLIPOPROTEIN L, 1 ISOFORM X1"/>
    <property type="match status" value="1"/>
</dbReference>
<reference evidence="4" key="3">
    <citation type="submission" date="2025-09" db="UniProtKB">
        <authorList>
            <consortium name="Ensembl"/>
        </authorList>
    </citation>
    <scope>IDENTIFICATION</scope>
</reference>
<sequence length="388" mass="41579">MPQPKPPVPVPRTHFYRPVKTEDDEPVKCSPTPRSPSKSPESGLGRSAPPPVPPKKVTVKKRPGGSETGIDVVEIVKTVVKQPSKDDCKEQPPLPPVELLKQELEHGYESLDANALATCNNEYTSWNTLAKDLKRRRATDAEIIMVKAEQLSNTIQVYIKKMSECDETLKQHIHELRCVADNLDKVSKGTKIAGITGGATTVAGGVAAAAGVILSPFTLGASLALTAVGVGVAAAGGVTGASAAIANKVNMTQDKKKIDKTLHGYEKLIIEIQACLKFISEGMEQLRSHGLSALSETKMDSMRGTKVVQLAATGGASALALEANSKASGLIQGFALGMDFFFVQEKDGPKVKKGLESKFAKKIRRLAEDLEMGLDELIKIKDMFSEHC</sequence>
<feature type="transmembrane region" description="Helical" evidence="3">
    <location>
        <begin position="223"/>
        <end position="246"/>
    </location>
</feature>
<evidence type="ECO:0000256" key="3">
    <source>
        <dbReference type="SAM" id="Phobius"/>
    </source>
</evidence>
<dbReference type="PANTHER" id="PTHR14096">
    <property type="entry name" value="APOLIPOPROTEIN L"/>
    <property type="match status" value="1"/>
</dbReference>
<dbReference type="GO" id="GO:0008289">
    <property type="term" value="F:lipid binding"/>
    <property type="evidence" value="ECO:0007669"/>
    <property type="project" value="InterPro"/>
</dbReference>
<dbReference type="KEGG" id="aoce:111579886"/>
<proteinExistence type="inferred from homology"/>
<evidence type="ECO:0000256" key="2">
    <source>
        <dbReference type="SAM" id="MobiDB-lite"/>
    </source>
</evidence>
<dbReference type="RefSeq" id="XP_023143165.2">
    <property type="nucleotide sequence ID" value="XM_023287397.3"/>
</dbReference>
<dbReference type="Proteomes" id="UP001501940">
    <property type="component" value="Chromosome 4"/>
</dbReference>
<reference evidence="4 5" key="1">
    <citation type="submission" date="2022-01" db="EMBL/GenBank/DDBJ databases">
        <title>A chromosome-scale genome assembly of the false clownfish, Amphiprion ocellaris.</title>
        <authorList>
            <person name="Ryu T."/>
        </authorList>
    </citation>
    <scope>NUCLEOTIDE SEQUENCE [LARGE SCALE GENOMIC DNA]</scope>
</reference>
<dbReference type="GO" id="GO:0016020">
    <property type="term" value="C:membrane"/>
    <property type="evidence" value="ECO:0007669"/>
    <property type="project" value="TreeGrafter"/>
</dbReference>
<reference evidence="4" key="2">
    <citation type="submission" date="2025-08" db="UniProtKB">
        <authorList>
            <consortium name="Ensembl"/>
        </authorList>
    </citation>
    <scope>IDENTIFICATION</scope>
</reference>
<dbReference type="InterPro" id="IPR008405">
    <property type="entry name" value="ApoL"/>
</dbReference>
<dbReference type="GeneID" id="111579886"/>
<name>A0AAQ5Y9S3_AMPOC</name>
<accession>A0AAQ5Y9S3</accession>